<keyword evidence="2" id="KW-1185">Reference proteome</keyword>
<comment type="caution">
    <text evidence="1">The sequence shown here is derived from an EMBL/GenBank/DDBJ whole genome shotgun (WGS) entry which is preliminary data.</text>
</comment>
<dbReference type="EMBL" id="DUZY01000007">
    <property type="protein sequence ID" value="DAD45681.1"/>
    <property type="molecule type" value="Genomic_DNA"/>
</dbReference>
<evidence type="ECO:0000313" key="2">
    <source>
        <dbReference type="Proteomes" id="UP000607653"/>
    </source>
</evidence>
<evidence type="ECO:0000313" key="1">
    <source>
        <dbReference type="EMBL" id="DAD45681.1"/>
    </source>
</evidence>
<proteinExistence type="predicted"/>
<sequence>MTLQAHLTSLPRTPPILGPAHALLSGDLAPSARRHHHLERQSHLGGILTMNADHTSPSRFGADSPCTPLAPWRPLLTGDIASTWNTLASKHHHLGRQPHLDGPLSPPLNGCTLFNSG</sequence>
<dbReference type="Proteomes" id="UP000607653">
    <property type="component" value="Unassembled WGS sequence"/>
</dbReference>
<protein>
    <submittedName>
        <fullName evidence="1">Uncharacterized protein</fullName>
    </submittedName>
</protein>
<reference evidence="1 2" key="1">
    <citation type="journal article" date="2020" name="Mol. Biol. Evol.">
        <title>Distinct Expression and Methylation Patterns for Genes with Different Fates following a Single Whole-Genome Duplication in Flowering Plants.</title>
        <authorList>
            <person name="Shi T."/>
            <person name="Rahmani R.S."/>
            <person name="Gugger P.F."/>
            <person name="Wang M."/>
            <person name="Li H."/>
            <person name="Zhang Y."/>
            <person name="Li Z."/>
            <person name="Wang Q."/>
            <person name="Van de Peer Y."/>
            <person name="Marchal K."/>
            <person name="Chen J."/>
        </authorList>
    </citation>
    <scope>NUCLEOTIDE SEQUENCE [LARGE SCALE GENOMIC DNA]</scope>
    <source>
        <tissue evidence="1">Leaf</tissue>
    </source>
</reference>
<dbReference type="AlphaFoldDB" id="A0A822ZQ89"/>
<name>A0A822ZQ89_NELNU</name>
<organism evidence="1 2">
    <name type="scientific">Nelumbo nucifera</name>
    <name type="common">Sacred lotus</name>
    <dbReference type="NCBI Taxonomy" id="4432"/>
    <lineage>
        <taxon>Eukaryota</taxon>
        <taxon>Viridiplantae</taxon>
        <taxon>Streptophyta</taxon>
        <taxon>Embryophyta</taxon>
        <taxon>Tracheophyta</taxon>
        <taxon>Spermatophyta</taxon>
        <taxon>Magnoliopsida</taxon>
        <taxon>Proteales</taxon>
        <taxon>Nelumbonaceae</taxon>
        <taxon>Nelumbo</taxon>
    </lineage>
</organism>
<gene>
    <name evidence="1" type="ORF">HUJ06_003911</name>
</gene>
<accession>A0A822ZQ89</accession>